<evidence type="ECO:0000313" key="3">
    <source>
        <dbReference type="Proteomes" id="UP000180235"/>
    </source>
</evidence>
<dbReference type="KEGG" id="glt:GlitD10_0217"/>
<evidence type="ECO:0000313" key="2">
    <source>
        <dbReference type="EMBL" id="APB32518.1"/>
    </source>
</evidence>
<gene>
    <name evidence="2" type="ORF">GlitD10_0217</name>
</gene>
<protein>
    <submittedName>
        <fullName evidence="2">Citrate transporter</fullName>
    </submittedName>
</protein>
<dbReference type="EMBL" id="CP017675">
    <property type="protein sequence ID" value="APB32518.1"/>
    <property type="molecule type" value="Genomic_DNA"/>
</dbReference>
<keyword evidence="1" id="KW-1133">Transmembrane helix</keyword>
<sequence length="484" mass="50521">MIGWGVGLVFVTAAALMVGRVLPALLALPLMATGMGVLPVLAGQLTWNDLFLGIWADGSLRLAEPMVIAMLGGMLSSWLQKTGIAQSLVRGGAELAGDRPWLLSVLLLGVVAVLFSAVGGLGAVIMVGTVVLPILHSLGLREYVSAGVLLFGISLGGLLNPGNWAVYKTVLGLSDRQVSSYALGVFGVMAVGAVTFIGVELARTRLVVWSGWRWEPVGWLGVAGLPWFLSPWVSLPGWRWGLGWGLGCLTLWGLGQGLRRWGQAPKISWYAYLTPLVPLILILGLGVPFIPAFLLGLAYGFAVTLRRGGVNLLTGAMLEGSASVVAAVVLMMGIGMTLSAVLGPTKTGVGAVWHTTHPDTVWPVLAAIQPLLAPLIPTSPWGYVVGFALAAPLALYRGPLNVWGLGYGMGGVMLSAGLPGGAVMGVLMSLGVIQGVCDPTNTHNVWLANEVKTDVNVLLLKTLPYAWGVAVVGLMVAASRYFGA</sequence>
<feature type="transmembrane region" description="Helical" evidence="1">
    <location>
        <begin position="322"/>
        <end position="342"/>
    </location>
</feature>
<keyword evidence="1" id="KW-0472">Membrane</keyword>
<name>A0A1J0A9C1_9CYAN</name>
<feature type="transmembrane region" description="Helical" evidence="1">
    <location>
        <begin position="242"/>
        <end position="259"/>
    </location>
</feature>
<feature type="transmembrane region" description="Helical" evidence="1">
    <location>
        <begin position="143"/>
        <end position="166"/>
    </location>
</feature>
<feature type="transmembrane region" description="Helical" evidence="1">
    <location>
        <begin position="279"/>
        <end position="301"/>
    </location>
</feature>
<dbReference type="AlphaFoldDB" id="A0A1J0A9C1"/>
<feature type="transmembrane region" description="Helical" evidence="1">
    <location>
        <begin position="178"/>
        <end position="197"/>
    </location>
</feature>
<evidence type="ECO:0000256" key="1">
    <source>
        <dbReference type="SAM" id="Phobius"/>
    </source>
</evidence>
<proteinExistence type="predicted"/>
<accession>A0A1J0A9C1</accession>
<feature type="transmembrane region" description="Helical" evidence="1">
    <location>
        <begin position="62"/>
        <end position="80"/>
    </location>
</feature>
<feature type="transmembrane region" description="Helical" evidence="1">
    <location>
        <begin position="465"/>
        <end position="483"/>
    </location>
</feature>
<dbReference type="Proteomes" id="UP000180235">
    <property type="component" value="Chromosome"/>
</dbReference>
<reference evidence="2 3" key="1">
    <citation type="submission" date="2016-10" db="EMBL/GenBank/DDBJ databases">
        <title>Description of Gloeomargarita lithophora gen. nov., sp. nov., a thylakoid-bearing basal-branching cyanobacterium with intracellular carbonates, and proposal for Gloeomargaritales ord. nov.</title>
        <authorList>
            <person name="Moreira D."/>
            <person name="Tavera R."/>
            <person name="Benzerara K."/>
            <person name="Skouri-Panet F."/>
            <person name="Couradeau E."/>
            <person name="Gerard E."/>
            <person name="Loussert C."/>
            <person name="Novelo E."/>
            <person name="Zivanovic Y."/>
            <person name="Lopez-Garcia P."/>
        </authorList>
    </citation>
    <scope>NUCLEOTIDE SEQUENCE [LARGE SCALE GENOMIC DNA]</scope>
    <source>
        <strain evidence="2 3">D10</strain>
    </source>
</reference>
<dbReference type="STRING" id="1188229.GlitD10_0217"/>
<organism evidence="2 3">
    <name type="scientific">Gloeomargarita lithophora Alchichica-D10</name>
    <dbReference type="NCBI Taxonomy" id="1188229"/>
    <lineage>
        <taxon>Bacteria</taxon>
        <taxon>Bacillati</taxon>
        <taxon>Cyanobacteriota</taxon>
        <taxon>Cyanophyceae</taxon>
        <taxon>Gloeomargaritales</taxon>
        <taxon>Gloeomargaritaceae</taxon>
        <taxon>Gloeomargarita</taxon>
    </lineage>
</organism>
<feature type="transmembrane region" description="Helical" evidence="1">
    <location>
        <begin position="217"/>
        <end position="235"/>
    </location>
</feature>
<feature type="transmembrane region" description="Helical" evidence="1">
    <location>
        <begin position="412"/>
        <end position="433"/>
    </location>
</feature>
<keyword evidence="1" id="KW-0812">Transmembrane</keyword>
<keyword evidence="3" id="KW-1185">Reference proteome</keyword>
<feature type="transmembrane region" description="Helical" evidence="1">
    <location>
        <begin position="381"/>
        <end position="400"/>
    </location>
</feature>
<feature type="transmembrane region" description="Helical" evidence="1">
    <location>
        <begin position="101"/>
        <end position="131"/>
    </location>
</feature>